<dbReference type="PATRIC" id="fig|1217712.3.peg.2966"/>
<keyword evidence="2" id="KW-0732">Signal</keyword>
<dbReference type="Pfam" id="PF19577">
    <property type="entry name" value="DcaP"/>
    <property type="match status" value="1"/>
</dbReference>
<dbReference type="eggNOG" id="COG3149">
    <property type="taxonomic scope" value="Bacteria"/>
</dbReference>
<evidence type="ECO:0000256" key="2">
    <source>
        <dbReference type="SAM" id="SignalP"/>
    </source>
</evidence>
<sequence>MDKFILTVQKSLLAVSVAMVISPVYAGTDQAEIAQLRQEVQELRAMLQQYVQQKAPVQPNTQVAVAASPQVVETTAPKLNLSKGGAEVNLYGYIRADASYQAKGASTMYNNISGVPLEHTAEEAQQKDRLHSTVNVTRFGLNFKTPSVAGEVGGKLEMDFFGGTTRDQFRIRHAYITLDQWLIGQTWSTFIAPEYYPETVDAGTFVGSALLRSPMLRYSDNLSAKTSFAVAIEDPKYTATSDPDNEMRLPALVGRLNHKFDNGSLLSGRTFMAEKKTSHDNEWAWGVGLGGKYQLSPQTFLKADYYHVKGDGRFLLWANNSYVIDDKNNIQSNEFDTISAGITHQFNSQLRSTLGYGYMKAKDDNTFAEIQKTNITQNKELWQGWINAMYNPYKPITFGVEYVYGERETFDGRNGIDNRVNMMASYDF</sequence>
<keyword evidence="1" id="KW-0175">Coiled coil</keyword>
<proteinExistence type="predicted"/>
<dbReference type="RefSeq" id="WP_004772893.1">
    <property type="nucleotide sequence ID" value="NZ_KB849357.1"/>
</dbReference>
<dbReference type="eggNOG" id="COG3203">
    <property type="taxonomic scope" value="Bacteria"/>
</dbReference>
<dbReference type="Proteomes" id="UP000013049">
    <property type="component" value="Unassembled WGS sequence"/>
</dbReference>
<dbReference type="EMBL" id="APPC01000018">
    <property type="protein sequence ID" value="ENU91978.1"/>
    <property type="molecule type" value="Genomic_DNA"/>
</dbReference>
<reference evidence="3 4" key="1">
    <citation type="submission" date="2013-02" db="EMBL/GenBank/DDBJ databases">
        <title>The Genome Sequence of Acinetobacter sp. NIPH 758.</title>
        <authorList>
            <consortium name="The Broad Institute Genome Sequencing Platform"/>
            <consortium name="The Broad Institute Genome Sequencing Center for Infectious Disease"/>
            <person name="Cerqueira G."/>
            <person name="Feldgarden M."/>
            <person name="Courvalin P."/>
            <person name="Perichon B."/>
            <person name="Grillot-Courvalin C."/>
            <person name="Clermont D."/>
            <person name="Rocha E."/>
            <person name="Yoon E.-J."/>
            <person name="Nemec A."/>
            <person name="Walker B."/>
            <person name="Young S.K."/>
            <person name="Zeng Q."/>
            <person name="Gargeya S."/>
            <person name="Fitzgerald M."/>
            <person name="Haas B."/>
            <person name="Abouelleil A."/>
            <person name="Alvarado L."/>
            <person name="Arachchi H.M."/>
            <person name="Berlin A.M."/>
            <person name="Chapman S.B."/>
            <person name="Dewar J."/>
            <person name="Goldberg J."/>
            <person name="Griggs A."/>
            <person name="Gujja S."/>
            <person name="Hansen M."/>
            <person name="Howarth C."/>
            <person name="Imamovic A."/>
            <person name="Larimer J."/>
            <person name="McCowan C."/>
            <person name="Murphy C."/>
            <person name="Neiman D."/>
            <person name="Pearson M."/>
            <person name="Priest M."/>
            <person name="Roberts A."/>
            <person name="Saif S."/>
            <person name="Shea T."/>
            <person name="Sisk P."/>
            <person name="Sykes S."/>
            <person name="Wortman J."/>
            <person name="Nusbaum C."/>
            <person name="Birren B."/>
        </authorList>
    </citation>
    <scope>NUCLEOTIDE SEQUENCE [LARGE SCALE GENOMIC DNA]</scope>
    <source>
        <strain evidence="3 4">NIPH 758</strain>
    </source>
</reference>
<accession>N8W562</accession>
<name>N8W562_9GAMM</name>
<dbReference type="InterPro" id="IPR023614">
    <property type="entry name" value="Porin_dom_sf"/>
</dbReference>
<dbReference type="AlphaFoldDB" id="N8W562"/>
<comment type="caution">
    <text evidence="3">The sequence shown here is derived from an EMBL/GenBank/DDBJ whole genome shotgun (WGS) entry which is preliminary data.</text>
</comment>
<evidence type="ECO:0008006" key="5">
    <source>
        <dbReference type="Google" id="ProtNLM"/>
    </source>
</evidence>
<dbReference type="Gene3D" id="2.40.160.10">
    <property type="entry name" value="Porin"/>
    <property type="match status" value="1"/>
</dbReference>
<evidence type="ECO:0000313" key="4">
    <source>
        <dbReference type="Proteomes" id="UP000013049"/>
    </source>
</evidence>
<organism evidence="3 4">
    <name type="scientific">Acinetobacter vivianii</name>
    <dbReference type="NCBI Taxonomy" id="1776742"/>
    <lineage>
        <taxon>Bacteria</taxon>
        <taxon>Pseudomonadati</taxon>
        <taxon>Pseudomonadota</taxon>
        <taxon>Gammaproteobacteria</taxon>
        <taxon>Moraxellales</taxon>
        <taxon>Moraxellaceae</taxon>
        <taxon>Acinetobacter</taxon>
    </lineage>
</organism>
<evidence type="ECO:0000256" key="1">
    <source>
        <dbReference type="SAM" id="Coils"/>
    </source>
</evidence>
<feature type="chain" id="PRO_5004135076" description="DcaP-like protein" evidence="2">
    <location>
        <begin position="27"/>
        <end position="428"/>
    </location>
</feature>
<dbReference type="HOGENOM" id="CLU_038666_1_0_6"/>
<protein>
    <recommendedName>
        <fullName evidence="5">DcaP-like protein</fullName>
    </recommendedName>
</protein>
<dbReference type="InterPro" id="IPR045748">
    <property type="entry name" value="DcaP"/>
</dbReference>
<feature type="coiled-coil region" evidence="1">
    <location>
        <begin position="26"/>
        <end position="53"/>
    </location>
</feature>
<gene>
    <name evidence="3" type="ORF">F971_03071</name>
</gene>
<feature type="signal peptide" evidence="2">
    <location>
        <begin position="1"/>
        <end position="26"/>
    </location>
</feature>
<dbReference type="SUPFAM" id="SSF56935">
    <property type="entry name" value="Porins"/>
    <property type="match status" value="1"/>
</dbReference>
<evidence type="ECO:0000313" key="3">
    <source>
        <dbReference type="EMBL" id="ENU91978.1"/>
    </source>
</evidence>